<evidence type="ECO:0000256" key="7">
    <source>
        <dbReference type="ARBA" id="ARBA00042646"/>
    </source>
</evidence>
<dbReference type="InterPro" id="IPR029510">
    <property type="entry name" value="Ald_DH_CS_GLU"/>
</dbReference>
<keyword evidence="3 11" id="KW-0560">Oxidoreductase</keyword>
<evidence type="ECO:0000256" key="8">
    <source>
        <dbReference type="ARBA" id="ARBA00043052"/>
    </source>
</evidence>
<keyword evidence="15" id="KW-1185">Reference proteome</keyword>
<evidence type="ECO:0000313" key="14">
    <source>
        <dbReference type="EMBL" id="WZN64104.1"/>
    </source>
</evidence>
<dbReference type="InterPro" id="IPR016163">
    <property type="entry name" value="Ald_DH_C"/>
</dbReference>
<dbReference type="InterPro" id="IPR016162">
    <property type="entry name" value="Ald_DH_N"/>
</dbReference>
<name>A0A7S3CGM6_9CHLO</name>
<dbReference type="Pfam" id="PF00171">
    <property type="entry name" value="Aldedh"/>
    <property type="match status" value="1"/>
</dbReference>
<organism evidence="13">
    <name type="scientific">Chloropicon roscoffensis</name>
    <dbReference type="NCBI Taxonomy" id="1461544"/>
    <lineage>
        <taxon>Eukaryota</taxon>
        <taxon>Viridiplantae</taxon>
        <taxon>Chlorophyta</taxon>
        <taxon>Chloropicophyceae</taxon>
        <taxon>Chloropicales</taxon>
        <taxon>Chloropicaceae</taxon>
        <taxon>Chloropicon</taxon>
    </lineage>
</organism>
<dbReference type="FunFam" id="3.40.309.10:FF:000022">
    <property type="entry name" value="NADP-dependent glyceraldehyde-3-phosphate dehydrogenase"/>
    <property type="match status" value="1"/>
</dbReference>
<keyword evidence="2" id="KW-0521">NADP</keyword>
<evidence type="ECO:0000256" key="4">
    <source>
        <dbReference type="ARBA" id="ARBA00038980"/>
    </source>
</evidence>
<dbReference type="Gene3D" id="3.40.309.10">
    <property type="entry name" value="Aldehyde Dehydrogenase, Chain A, domain 2"/>
    <property type="match status" value="1"/>
</dbReference>
<proteinExistence type="inferred from homology"/>
<dbReference type="GO" id="GO:0008911">
    <property type="term" value="F:lactaldehyde dehydrogenase (NAD+) activity"/>
    <property type="evidence" value="ECO:0007669"/>
    <property type="project" value="TreeGrafter"/>
</dbReference>
<reference evidence="14 15" key="2">
    <citation type="submission" date="2024-03" db="EMBL/GenBank/DDBJ databases">
        <title>Complete genome sequence of the green alga Chloropicon roscoffensis RCC1871.</title>
        <authorList>
            <person name="Lemieux C."/>
            <person name="Pombert J.-F."/>
            <person name="Otis C."/>
            <person name="Turmel M."/>
        </authorList>
    </citation>
    <scope>NUCLEOTIDE SEQUENCE [LARGE SCALE GENOMIC DNA]</scope>
    <source>
        <strain evidence="14 15">RCC1871</strain>
    </source>
</reference>
<feature type="domain" description="Aldehyde dehydrogenase" evidence="12">
    <location>
        <begin position="29"/>
        <end position="490"/>
    </location>
</feature>
<dbReference type="SUPFAM" id="SSF53720">
    <property type="entry name" value="ALDH-like"/>
    <property type="match status" value="1"/>
</dbReference>
<evidence type="ECO:0000256" key="10">
    <source>
        <dbReference type="PROSITE-ProRule" id="PRU10007"/>
    </source>
</evidence>
<dbReference type="PANTHER" id="PTHR42991">
    <property type="entry name" value="ALDEHYDE DEHYDROGENASE"/>
    <property type="match status" value="1"/>
</dbReference>
<dbReference type="EMBL" id="CP151509">
    <property type="protein sequence ID" value="WZN64104.1"/>
    <property type="molecule type" value="Genomic_DNA"/>
</dbReference>
<dbReference type="EMBL" id="HBHZ01011486">
    <property type="protein sequence ID" value="CAE0195777.1"/>
    <property type="molecule type" value="Transcribed_RNA"/>
</dbReference>
<dbReference type="InterPro" id="IPR016160">
    <property type="entry name" value="Ald_DH_CS_CYS"/>
</dbReference>
<feature type="active site" evidence="10">
    <location>
        <position position="271"/>
    </location>
</feature>
<dbReference type="InterPro" id="IPR015590">
    <property type="entry name" value="Aldehyde_DH_dom"/>
</dbReference>
<evidence type="ECO:0000256" key="1">
    <source>
        <dbReference type="ARBA" id="ARBA00009986"/>
    </source>
</evidence>
<evidence type="ECO:0000256" key="9">
    <source>
        <dbReference type="ARBA" id="ARBA00049186"/>
    </source>
</evidence>
<dbReference type="AlphaFoldDB" id="A0A7S3CGM6"/>
<evidence type="ECO:0000256" key="11">
    <source>
        <dbReference type="RuleBase" id="RU003345"/>
    </source>
</evidence>
<dbReference type="CDD" id="cd07082">
    <property type="entry name" value="ALDH_F11_NP-GAPDH"/>
    <property type="match status" value="1"/>
</dbReference>
<reference evidence="13" key="1">
    <citation type="submission" date="2021-01" db="EMBL/GenBank/DDBJ databases">
        <authorList>
            <person name="Corre E."/>
            <person name="Pelletier E."/>
            <person name="Niang G."/>
            <person name="Scheremetjew M."/>
            <person name="Finn R."/>
            <person name="Kale V."/>
            <person name="Holt S."/>
            <person name="Cochrane G."/>
            <person name="Meng A."/>
            <person name="Brown T."/>
            <person name="Cohen L."/>
        </authorList>
    </citation>
    <scope>NUCLEOTIDE SEQUENCE</scope>
    <source>
        <strain evidence="13">RCC1871</strain>
    </source>
</reference>
<evidence type="ECO:0000256" key="5">
    <source>
        <dbReference type="ARBA" id="ARBA00040853"/>
    </source>
</evidence>
<evidence type="ECO:0000256" key="2">
    <source>
        <dbReference type="ARBA" id="ARBA00022857"/>
    </source>
</evidence>
<evidence type="ECO:0000256" key="3">
    <source>
        <dbReference type="ARBA" id="ARBA00023002"/>
    </source>
</evidence>
<comment type="similarity">
    <text evidence="1 11">Belongs to the aldehyde dehydrogenase family.</text>
</comment>
<evidence type="ECO:0000256" key="6">
    <source>
        <dbReference type="ARBA" id="ARBA00042470"/>
    </source>
</evidence>
<evidence type="ECO:0000313" key="15">
    <source>
        <dbReference type="Proteomes" id="UP001472866"/>
    </source>
</evidence>
<dbReference type="EC" id="1.2.1.9" evidence="4"/>
<dbReference type="InterPro" id="IPR016161">
    <property type="entry name" value="Ald_DH/histidinol_DH"/>
</dbReference>
<dbReference type="GO" id="GO:0008886">
    <property type="term" value="F:glyceraldehyde-3-phosphate dehydrogenase (NADP+) (non-phosphorylating) activity"/>
    <property type="evidence" value="ECO:0007669"/>
    <property type="project" value="UniProtKB-EC"/>
</dbReference>
<evidence type="ECO:0000313" key="13">
    <source>
        <dbReference type="EMBL" id="CAE0195777.1"/>
    </source>
</evidence>
<dbReference type="Gene3D" id="3.40.605.10">
    <property type="entry name" value="Aldehyde Dehydrogenase, Chain A, domain 1"/>
    <property type="match status" value="1"/>
</dbReference>
<sequence length="502" mass="54250">MSGSATTMFFNELFDAASGQYKSYINGKWLRSCSNKVVTIMNPSTREEQAKVQACTREEIDEAYEGCAKAQEVWRQVPLWKRAEALRKVAGILREQRETIADCLVSEVAKAKKDSLSEVDRSADLIEYCAEEGLRLLSKGDFLTSDAFKGTERNKLCLSSRIPLGTVLCIPPFNYPVNLCVSKIAPALIAGNAVLVKPPTQGAVAGLHLAQCFDKAGDVFPKGLVNFVTVKASENGDYMAQHPGNDCLSFTGGDVGLSLAKKVGMIPIQMELGGKDACIVCEDADLDLAAKHIVKGGFSYSGQRCTAVKIVLVHESVADALCEKVLAGVQKLTVGMPEDNKNITPVISEQSANFIEGLVLDAKQKGAKFLTEYKREGNLIWPTLLDRVRPDMDIAWEEPFGPVVPIMRVTGADEAVAHANKSRLALQACVFTKDVDNAIRLSDAVRAGTVQINGAPARGPDHFPFQGFRDSGIGSQGIVNSIGMMTKTKTTVINLPTPSYTV</sequence>
<evidence type="ECO:0000259" key="12">
    <source>
        <dbReference type="Pfam" id="PF00171"/>
    </source>
</evidence>
<dbReference type="Proteomes" id="UP001472866">
    <property type="component" value="Chromosome 09"/>
</dbReference>
<protein>
    <recommendedName>
        <fullName evidence="5">NADP-dependent glyceraldehyde-3-phosphate dehydrogenase</fullName>
        <ecNumber evidence="4">1.2.1.9</ecNumber>
    </recommendedName>
    <alternativeName>
        <fullName evidence="6">Glyceraldehyde-3-phosphate dehydrogenase [NADP(+)]</fullName>
    </alternativeName>
    <alternativeName>
        <fullName evidence="7">Non-phosphorylating glyceraldehyde 3-phosphate dehydrogenase</fullName>
    </alternativeName>
    <alternativeName>
        <fullName evidence="8">Triosephosphate dehydrogenase</fullName>
    </alternativeName>
</protein>
<dbReference type="PROSITE" id="PS00070">
    <property type="entry name" value="ALDEHYDE_DEHYDR_CYS"/>
    <property type="match status" value="1"/>
</dbReference>
<dbReference type="PROSITE" id="PS00687">
    <property type="entry name" value="ALDEHYDE_DEHYDR_GLU"/>
    <property type="match status" value="1"/>
</dbReference>
<dbReference type="PANTHER" id="PTHR42991:SF1">
    <property type="entry name" value="ALDEHYDE DEHYDROGENASE"/>
    <property type="match status" value="1"/>
</dbReference>
<comment type="catalytic activity">
    <reaction evidence="9">
        <text>D-glyceraldehyde 3-phosphate + NADP(+) + H2O = (2R)-3-phosphoglycerate + NADPH + 2 H(+)</text>
        <dbReference type="Rhea" id="RHEA:14669"/>
        <dbReference type="ChEBI" id="CHEBI:15377"/>
        <dbReference type="ChEBI" id="CHEBI:15378"/>
        <dbReference type="ChEBI" id="CHEBI:57783"/>
        <dbReference type="ChEBI" id="CHEBI:58272"/>
        <dbReference type="ChEBI" id="CHEBI:58349"/>
        <dbReference type="ChEBI" id="CHEBI:59776"/>
        <dbReference type="EC" id="1.2.1.9"/>
    </reaction>
</comment>
<gene>
    <name evidence="13" type="ORF">CROS1456_LOCUS8874</name>
    <name evidence="14" type="ORF">HKI87_09g56580</name>
</gene>
<dbReference type="InterPro" id="IPR051020">
    <property type="entry name" value="ALDH-related_metabolic_enz"/>
</dbReference>
<accession>A0A7S3CGM6</accession>